<dbReference type="Gene3D" id="3.30.70.100">
    <property type="match status" value="1"/>
</dbReference>
<dbReference type="RefSeq" id="WP_115641505.1">
    <property type="nucleotide sequence ID" value="NZ_UFWZ01000001.1"/>
</dbReference>
<dbReference type="Pfam" id="PF00581">
    <property type="entry name" value="Rhodanese"/>
    <property type="match status" value="1"/>
</dbReference>
<comment type="catalytic activity">
    <reaction evidence="1">
        <text>uridine(34) in tRNA + AH2 + O2 = 5-hydroxyuridine(34) in tRNA + A + H2O</text>
        <dbReference type="Rhea" id="RHEA:64224"/>
        <dbReference type="Rhea" id="RHEA-COMP:11727"/>
        <dbReference type="Rhea" id="RHEA-COMP:13381"/>
        <dbReference type="ChEBI" id="CHEBI:13193"/>
        <dbReference type="ChEBI" id="CHEBI:15377"/>
        <dbReference type="ChEBI" id="CHEBI:15379"/>
        <dbReference type="ChEBI" id="CHEBI:17499"/>
        <dbReference type="ChEBI" id="CHEBI:65315"/>
        <dbReference type="ChEBI" id="CHEBI:136877"/>
    </reaction>
</comment>
<keyword evidence="1" id="KW-0819">tRNA processing</keyword>
<dbReference type="HAMAP" id="MF_00469">
    <property type="entry name" value="TrhO"/>
    <property type="match status" value="1"/>
</dbReference>
<evidence type="ECO:0000259" key="2">
    <source>
        <dbReference type="PROSITE" id="PS50206"/>
    </source>
</evidence>
<comment type="function">
    <text evidence="1">Catalyzes oxygen-dependent 5-hydroxyuridine (ho5U) modification at position 34 in tRNAs.</text>
</comment>
<keyword evidence="1" id="KW-0560">Oxidoreductase</keyword>
<dbReference type="InterPro" id="IPR020936">
    <property type="entry name" value="TrhO"/>
</dbReference>
<accession>A0A381JAU0</accession>
<proteinExistence type="inferred from homology"/>
<dbReference type="PANTHER" id="PTHR43268">
    <property type="entry name" value="THIOSULFATE SULFURTRANSFERASE/RHODANESE-LIKE DOMAIN-CONTAINING PROTEIN 2"/>
    <property type="match status" value="1"/>
</dbReference>
<dbReference type="PANTHER" id="PTHR43268:SF3">
    <property type="entry name" value="RHODANESE-LIKE DOMAIN-CONTAINING PROTEIN 7-RELATED"/>
    <property type="match status" value="1"/>
</dbReference>
<dbReference type="NCBIfam" id="NF001133">
    <property type="entry name" value="PRK00142.1-1"/>
    <property type="match status" value="1"/>
</dbReference>
<dbReference type="Pfam" id="PF12368">
    <property type="entry name" value="Rhodanese_C"/>
    <property type="match status" value="1"/>
</dbReference>
<sequence length="312" mass="35908">MEDKKDYRVLLYYKFINIESVEDFAKHHLEFCKSLGIKGRILVASEGINGTVSGETESIEEYMKVMKDDSRFKDMVFKIDEVEKNAFKKIFVRERKSIITLNTESDVNPNEITGKYLSPEEFCETLQDENVIVIDGRNDYEYEIGHFRNAIKPDVKAFKEFPKWIDENLSQHKDKKIITYCTGGIRCEKLSGVLLNKGFKDVGQLEGGIVTYGKDEKVKGKLFDGKCYVFDERISVKVNNTNEDIIISKCSHCGKPSDRYINCANDACHDQHICCKECENTYEGFCSSKCTEYVILNPDKNGHLRKLKLTKN</sequence>
<dbReference type="OrthoDB" id="9770030at2"/>
<dbReference type="AlphaFoldDB" id="A0A381JAU0"/>
<keyword evidence="4" id="KW-1185">Reference proteome</keyword>
<gene>
    <name evidence="1" type="primary">trhO</name>
    <name evidence="3" type="ORF">NCTC9836_01890</name>
</gene>
<feature type="domain" description="Rhodanese" evidence="2">
    <location>
        <begin position="127"/>
        <end position="221"/>
    </location>
</feature>
<dbReference type="InterPro" id="IPR036873">
    <property type="entry name" value="Rhodanese-like_dom_sf"/>
</dbReference>
<dbReference type="CDD" id="cd01518">
    <property type="entry name" value="RHOD_YceA"/>
    <property type="match status" value="1"/>
</dbReference>
<dbReference type="GO" id="GO:0006400">
    <property type="term" value="P:tRNA modification"/>
    <property type="evidence" value="ECO:0007669"/>
    <property type="project" value="UniProtKB-UniRule"/>
</dbReference>
<dbReference type="NCBIfam" id="NF001135">
    <property type="entry name" value="PRK00142.1-3"/>
    <property type="match status" value="1"/>
</dbReference>
<dbReference type="EC" id="1.14.-.-" evidence="1"/>
<reference evidence="3 4" key="1">
    <citation type="submission" date="2018-06" db="EMBL/GenBank/DDBJ databases">
        <authorList>
            <consortium name="Pathogen Informatics"/>
            <person name="Doyle S."/>
        </authorList>
    </citation>
    <scope>NUCLEOTIDE SEQUENCE [LARGE SCALE GENOMIC DNA]</scope>
    <source>
        <strain evidence="3 4">NCTC9836</strain>
    </source>
</reference>
<dbReference type="EMBL" id="UFWZ01000001">
    <property type="protein sequence ID" value="SUY47556.1"/>
    <property type="molecule type" value="Genomic_DNA"/>
</dbReference>
<comment type="similarity">
    <text evidence="1">Belongs to the TrhO family.</text>
</comment>
<dbReference type="InterPro" id="IPR001763">
    <property type="entry name" value="Rhodanese-like_dom"/>
</dbReference>
<dbReference type="SUPFAM" id="SSF52821">
    <property type="entry name" value="Rhodanese/Cell cycle control phosphatase"/>
    <property type="match status" value="1"/>
</dbReference>
<dbReference type="Pfam" id="PF17773">
    <property type="entry name" value="UPF0176_N"/>
    <property type="match status" value="1"/>
</dbReference>
<dbReference type="SMART" id="SM00450">
    <property type="entry name" value="RHOD"/>
    <property type="match status" value="1"/>
</dbReference>
<name>A0A381JAU0_9CLOT</name>
<organism evidence="3 4">
    <name type="scientific">Clostridium putrefaciens</name>
    <dbReference type="NCBI Taxonomy" id="99675"/>
    <lineage>
        <taxon>Bacteria</taxon>
        <taxon>Bacillati</taxon>
        <taxon>Bacillota</taxon>
        <taxon>Clostridia</taxon>
        <taxon>Eubacteriales</taxon>
        <taxon>Clostridiaceae</taxon>
        <taxon>Clostridium</taxon>
    </lineage>
</organism>
<dbReference type="InterPro" id="IPR022111">
    <property type="entry name" value="Rhodanese_C"/>
</dbReference>
<evidence type="ECO:0000313" key="3">
    <source>
        <dbReference type="EMBL" id="SUY47556.1"/>
    </source>
</evidence>
<dbReference type="PROSITE" id="PS50206">
    <property type="entry name" value="RHODANESE_3"/>
    <property type="match status" value="1"/>
</dbReference>
<evidence type="ECO:0000256" key="1">
    <source>
        <dbReference type="HAMAP-Rule" id="MF_00469"/>
    </source>
</evidence>
<dbReference type="GO" id="GO:0016705">
    <property type="term" value="F:oxidoreductase activity, acting on paired donors, with incorporation or reduction of molecular oxygen"/>
    <property type="evidence" value="ECO:0007669"/>
    <property type="project" value="UniProtKB-UniRule"/>
</dbReference>
<dbReference type="InterPro" id="IPR040503">
    <property type="entry name" value="TRHO_N"/>
</dbReference>
<protein>
    <recommendedName>
        <fullName evidence="1">tRNA uridine(34) hydroxylase</fullName>
        <ecNumber evidence="1">1.14.-.-</ecNumber>
    </recommendedName>
    <alternativeName>
        <fullName evidence="1">tRNA hydroxylation protein O</fullName>
    </alternativeName>
</protein>
<evidence type="ECO:0000313" key="4">
    <source>
        <dbReference type="Proteomes" id="UP000254664"/>
    </source>
</evidence>
<dbReference type="Gene3D" id="3.40.250.10">
    <property type="entry name" value="Rhodanese-like domain"/>
    <property type="match status" value="1"/>
</dbReference>
<dbReference type="Proteomes" id="UP000254664">
    <property type="component" value="Unassembled WGS sequence"/>
</dbReference>